<name>A0A2G9TNY1_TELCI</name>
<dbReference type="EMBL" id="KZ357131">
    <property type="protein sequence ID" value="PIO59704.1"/>
    <property type="molecule type" value="Genomic_DNA"/>
</dbReference>
<reference evidence="1 2" key="1">
    <citation type="submission" date="2015-09" db="EMBL/GenBank/DDBJ databases">
        <title>Draft genome of the parasitic nematode Teladorsagia circumcincta isolate WARC Sus (inbred).</title>
        <authorList>
            <person name="Mitreva M."/>
        </authorList>
    </citation>
    <scope>NUCLEOTIDE SEQUENCE [LARGE SCALE GENOMIC DNA]</scope>
    <source>
        <strain evidence="1 2">S</strain>
    </source>
</reference>
<dbReference type="OrthoDB" id="5862208at2759"/>
<sequence>AVSKTRRSTHGISSAKANVDRIENVEVEPTQFVITTTKQGPVESLRIHIELVDLHDNRTLPPIELFGLFLVVARGRYTIPFLKPERWYGLQFTSANEVNGETNIHTENRLLRTASRQQGQIAPNQLYQVLMHRNLDGEESAERLYVTSKWTGQERVPNGELHVHVKVHCEASSTTEQMVLHANEDSITIEISVGLCVL</sequence>
<feature type="non-terminal residue" evidence="1">
    <location>
        <position position="1"/>
    </location>
</feature>
<protein>
    <submittedName>
        <fullName evidence="1">Uncharacterized protein</fullName>
    </submittedName>
</protein>
<evidence type="ECO:0000313" key="1">
    <source>
        <dbReference type="EMBL" id="PIO59704.1"/>
    </source>
</evidence>
<gene>
    <name evidence="1" type="ORF">TELCIR_18823</name>
</gene>
<evidence type="ECO:0000313" key="2">
    <source>
        <dbReference type="Proteomes" id="UP000230423"/>
    </source>
</evidence>
<keyword evidence="2" id="KW-1185">Reference proteome</keyword>
<accession>A0A2G9TNY1</accession>
<dbReference type="Proteomes" id="UP000230423">
    <property type="component" value="Unassembled WGS sequence"/>
</dbReference>
<organism evidence="1 2">
    <name type="scientific">Teladorsagia circumcincta</name>
    <name type="common">Brown stomach worm</name>
    <name type="synonym">Ostertagia circumcincta</name>
    <dbReference type="NCBI Taxonomy" id="45464"/>
    <lineage>
        <taxon>Eukaryota</taxon>
        <taxon>Metazoa</taxon>
        <taxon>Ecdysozoa</taxon>
        <taxon>Nematoda</taxon>
        <taxon>Chromadorea</taxon>
        <taxon>Rhabditida</taxon>
        <taxon>Rhabditina</taxon>
        <taxon>Rhabditomorpha</taxon>
        <taxon>Strongyloidea</taxon>
        <taxon>Trichostrongylidae</taxon>
        <taxon>Teladorsagia</taxon>
    </lineage>
</organism>
<dbReference type="AlphaFoldDB" id="A0A2G9TNY1"/>
<proteinExistence type="predicted"/>